<evidence type="ECO:0000256" key="1">
    <source>
        <dbReference type="SAM" id="MobiDB-lite"/>
    </source>
</evidence>
<comment type="caution">
    <text evidence="3">The sequence shown here is derived from an EMBL/GenBank/DDBJ whole genome shotgun (WGS) entry which is preliminary data.</text>
</comment>
<organism evidence="3">
    <name type="scientific">bioreactor metagenome</name>
    <dbReference type="NCBI Taxonomy" id="1076179"/>
    <lineage>
        <taxon>unclassified sequences</taxon>
        <taxon>metagenomes</taxon>
        <taxon>ecological metagenomes</taxon>
    </lineage>
</organism>
<accession>A0A645ID65</accession>
<feature type="region of interest" description="Disordered" evidence="1">
    <location>
        <begin position="82"/>
        <end position="121"/>
    </location>
</feature>
<dbReference type="PANTHER" id="PTHR43834">
    <property type="entry name" value="GTPASE DER"/>
    <property type="match status" value="1"/>
</dbReference>
<dbReference type="EMBL" id="VSSQ01111386">
    <property type="protein sequence ID" value="MPN48762.1"/>
    <property type="molecule type" value="Genomic_DNA"/>
</dbReference>
<dbReference type="PANTHER" id="PTHR43834:SF6">
    <property type="entry name" value="GTPASE DER"/>
    <property type="match status" value="1"/>
</dbReference>
<name>A0A645ID65_9ZZZZ</name>
<gene>
    <name evidence="3" type="primary">der_62</name>
    <name evidence="3" type="ORF">SDC9_196374</name>
</gene>
<dbReference type="Gene3D" id="3.30.300.20">
    <property type="match status" value="1"/>
</dbReference>
<sequence length="121" mass="13476">MPTSTVNQVLSDAFEKTTPPVIGNAPLKFYYGAQVSSAPPRFVLFVNDKKYCADNYLAYLKNALRQAFDFVGQPIVVELRSRPKKVASVHTPARSERKSAPKKRGPVSGGRGRVKKTRRPR</sequence>
<feature type="domain" description="GTPase Der C-terminal KH-domain-like" evidence="2">
    <location>
        <begin position="1"/>
        <end position="80"/>
    </location>
</feature>
<dbReference type="InterPro" id="IPR015946">
    <property type="entry name" value="KH_dom-like_a/b"/>
</dbReference>
<dbReference type="GO" id="GO:0043022">
    <property type="term" value="F:ribosome binding"/>
    <property type="evidence" value="ECO:0007669"/>
    <property type="project" value="TreeGrafter"/>
</dbReference>
<protein>
    <submittedName>
        <fullName evidence="3">GTPase Der</fullName>
    </submittedName>
</protein>
<feature type="compositionally biased region" description="Basic residues" evidence="1">
    <location>
        <begin position="112"/>
        <end position="121"/>
    </location>
</feature>
<evidence type="ECO:0000259" key="2">
    <source>
        <dbReference type="Pfam" id="PF14714"/>
    </source>
</evidence>
<dbReference type="Pfam" id="PF14714">
    <property type="entry name" value="KH_dom-like"/>
    <property type="match status" value="1"/>
</dbReference>
<dbReference type="SUPFAM" id="SSF82653">
    <property type="entry name" value="Probable GTPase Der, C-terminal domain"/>
    <property type="match status" value="1"/>
</dbReference>
<dbReference type="AlphaFoldDB" id="A0A645ID65"/>
<dbReference type="InterPro" id="IPR032859">
    <property type="entry name" value="KH_dom-like"/>
</dbReference>
<evidence type="ECO:0000313" key="3">
    <source>
        <dbReference type="EMBL" id="MPN48762.1"/>
    </source>
</evidence>
<proteinExistence type="predicted"/>
<reference evidence="3" key="1">
    <citation type="submission" date="2019-08" db="EMBL/GenBank/DDBJ databases">
        <authorList>
            <person name="Kucharzyk K."/>
            <person name="Murdoch R.W."/>
            <person name="Higgins S."/>
            <person name="Loffler F."/>
        </authorList>
    </citation>
    <scope>NUCLEOTIDE SEQUENCE</scope>
</reference>